<dbReference type="Proteomes" id="UP000053660">
    <property type="component" value="Unassembled WGS sequence"/>
</dbReference>
<dbReference type="CDD" id="cd00198">
    <property type="entry name" value="vWFA"/>
    <property type="match status" value="1"/>
</dbReference>
<dbReference type="OrthoDB" id="6132182at2759"/>
<evidence type="ECO:0000313" key="4">
    <source>
        <dbReference type="Proteomes" id="UP000053660"/>
    </source>
</evidence>
<feature type="chain" id="PRO_5012904202" evidence="1">
    <location>
        <begin position="16"/>
        <end position="247"/>
    </location>
</feature>
<dbReference type="InterPro" id="IPR052229">
    <property type="entry name" value="Collagen-VI/PIF"/>
</dbReference>
<dbReference type="AlphaFoldDB" id="A0A0B1SNZ8"/>
<gene>
    <name evidence="3" type="ORF">OESDEN_14663</name>
</gene>
<dbReference type="EMBL" id="KN563254">
    <property type="protein sequence ID" value="KHJ85606.1"/>
    <property type="molecule type" value="Genomic_DNA"/>
</dbReference>
<dbReference type="PANTHER" id="PTHR22588">
    <property type="entry name" value="VWFA DOMAIN-CONTAINING PROTEIN"/>
    <property type="match status" value="1"/>
</dbReference>
<dbReference type="InterPro" id="IPR036465">
    <property type="entry name" value="vWFA_dom_sf"/>
</dbReference>
<sequence length="247" mass="27465">MRVVLFSSVAAQALGVCSPPSTSAPSSTTTLRRRLHGVRGRRAEEDKHVFTPGQKCGFDKVDLTLVLDTSGSVFRVFEDQRQIALDMLDEIPTAAYADAVQVSVTRFAANADVMLPFLRGRSVDEIKDTVKEVKFTGQNTRIASAVEIALDEMERARRPDARQIFVLISDGHGQEYWNVVQATGKRLQDAKAELFAVSASRDYNEAELLIYVGDKSRVFVGTKYNRLSFSLKIRRMPAMETIFLKAG</sequence>
<dbReference type="Gene3D" id="3.40.50.410">
    <property type="entry name" value="von Willebrand factor, type A domain"/>
    <property type="match status" value="1"/>
</dbReference>
<name>A0A0B1SNZ8_OESDE</name>
<proteinExistence type="predicted"/>
<dbReference type="InterPro" id="IPR002035">
    <property type="entry name" value="VWF_A"/>
</dbReference>
<dbReference type="SUPFAM" id="SSF53300">
    <property type="entry name" value="vWA-like"/>
    <property type="match status" value="1"/>
</dbReference>
<feature type="domain" description="VWFA" evidence="2">
    <location>
        <begin position="62"/>
        <end position="242"/>
    </location>
</feature>
<protein>
    <submittedName>
        <fullName evidence="3">von Willebrand factor type A domain protein</fullName>
    </submittedName>
</protein>
<dbReference type="PROSITE" id="PS50234">
    <property type="entry name" value="VWFA"/>
    <property type="match status" value="1"/>
</dbReference>
<feature type="signal peptide" evidence="1">
    <location>
        <begin position="1"/>
        <end position="15"/>
    </location>
</feature>
<evidence type="ECO:0000259" key="2">
    <source>
        <dbReference type="PROSITE" id="PS50234"/>
    </source>
</evidence>
<dbReference type="Pfam" id="PF00092">
    <property type="entry name" value="VWA"/>
    <property type="match status" value="1"/>
</dbReference>
<reference evidence="3 4" key="1">
    <citation type="submission" date="2014-03" db="EMBL/GenBank/DDBJ databases">
        <title>Draft genome of the hookworm Oesophagostomum dentatum.</title>
        <authorList>
            <person name="Mitreva M."/>
        </authorList>
    </citation>
    <scope>NUCLEOTIDE SEQUENCE [LARGE SCALE GENOMIC DNA]</scope>
    <source>
        <strain evidence="3 4">OD-Hann</strain>
    </source>
</reference>
<dbReference type="PANTHER" id="PTHR22588:SF3">
    <property type="entry name" value="VWFA DOMAIN-CONTAINING PROTEIN"/>
    <property type="match status" value="1"/>
</dbReference>
<dbReference type="SMART" id="SM00327">
    <property type="entry name" value="VWA"/>
    <property type="match status" value="1"/>
</dbReference>
<evidence type="ECO:0000256" key="1">
    <source>
        <dbReference type="SAM" id="SignalP"/>
    </source>
</evidence>
<accession>A0A0B1SNZ8</accession>
<evidence type="ECO:0000313" key="3">
    <source>
        <dbReference type="EMBL" id="KHJ85606.1"/>
    </source>
</evidence>
<keyword evidence="4" id="KW-1185">Reference proteome</keyword>
<keyword evidence="1" id="KW-0732">Signal</keyword>
<organism evidence="3 4">
    <name type="scientific">Oesophagostomum dentatum</name>
    <name type="common">Nodular worm</name>
    <dbReference type="NCBI Taxonomy" id="61180"/>
    <lineage>
        <taxon>Eukaryota</taxon>
        <taxon>Metazoa</taxon>
        <taxon>Ecdysozoa</taxon>
        <taxon>Nematoda</taxon>
        <taxon>Chromadorea</taxon>
        <taxon>Rhabditida</taxon>
        <taxon>Rhabditina</taxon>
        <taxon>Rhabditomorpha</taxon>
        <taxon>Strongyloidea</taxon>
        <taxon>Strongylidae</taxon>
        <taxon>Oesophagostomum</taxon>
    </lineage>
</organism>